<dbReference type="Gene3D" id="1.10.1750.10">
    <property type="match status" value="1"/>
</dbReference>
<protein>
    <recommendedName>
        <fullName evidence="8 9">Chromosomal replication initiator protein DnaA</fullName>
    </recommendedName>
</protein>
<dbReference type="InterPro" id="IPR027417">
    <property type="entry name" value="P-loop_NTPase"/>
</dbReference>
<dbReference type="PANTHER" id="PTHR30050">
    <property type="entry name" value="CHROMOSOMAL REPLICATION INITIATOR PROTEIN DNAA"/>
    <property type="match status" value="1"/>
</dbReference>
<keyword evidence="16" id="KW-1185">Reference proteome</keyword>
<feature type="region of interest" description="Domain IV, binds dsDNA" evidence="8">
    <location>
        <begin position="355"/>
        <end position="475"/>
    </location>
</feature>
<comment type="caution">
    <text evidence="15">The sequence shown here is derived from an EMBL/GenBank/DDBJ whole genome shotgun (WGS) entry which is preliminary data.</text>
</comment>
<proteinExistence type="inferred from homology"/>
<evidence type="ECO:0000256" key="10">
    <source>
        <dbReference type="RuleBase" id="RU000577"/>
    </source>
</evidence>
<evidence type="ECO:0000256" key="4">
    <source>
        <dbReference type="ARBA" id="ARBA00022741"/>
    </source>
</evidence>
<evidence type="ECO:0000256" key="5">
    <source>
        <dbReference type="ARBA" id="ARBA00022840"/>
    </source>
</evidence>
<comment type="similarity">
    <text evidence="1 8 11">Belongs to the DnaA family.</text>
</comment>
<keyword evidence="4 8" id="KW-0547">Nucleotide-binding</keyword>
<evidence type="ECO:0000259" key="13">
    <source>
        <dbReference type="SMART" id="SM00382"/>
    </source>
</evidence>
<dbReference type="PANTHER" id="PTHR30050:SF2">
    <property type="entry name" value="CHROMOSOMAL REPLICATION INITIATOR PROTEIN DNAA"/>
    <property type="match status" value="1"/>
</dbReference>
<evidence type="ECO:0000313" key="15">
    <source>
        <dbReference type="EMBL" id="MFD2158643.1"/>
    </source>
</evidence>
<accession>A0ABW4Z9N0</accession>
<dbReference type="Pfam" id="PF11638">
    <property type="entry name" value="DnaA_N"/>
    <property type="match status" value="1"/>
</dbReference>
<comment type="function">
    <text evidence="8 10">Plays an essential role in the initiation and regulation of chromosomal replication. ATP-DnaA binds to the origin of replication (oriC) to initiate formation of the DNA replication initiation complex once per cell cycle. Binds the DnaA box (a 9 base pair repeat at the origin) and separates the double-stranded (ds)DNA. Forms a right-handed helical filament on oriC DNA; dsDNA binds to the exterior of the filament while single-stranded (ss)DNA is stabiized in the filament's interior. The ATP-DnaA-oriC complex binds and stabilizes one strand of the AT-rich DNA unwinding element (DUE), permitting loading of DNA polymerase. After initiation quickly degrades to an ADP-DnaA complex that is not apt for DNA replication. Binds acidic phospholipids.</text>
</comment>
<feature type="region of interest" description="Domain I, interacts with DnaA modulators" evidence="8">
    <location>
        <begin position="1"/>
        <end position="106"/>
    </location>
</feature>
<dbReference type="Gene3D" id="3.30.300.180">
    <property type="match status" value="1"/>
</dbReference>
<dbReference type="RefSeq" id="WP_377090951.1">
    <property type="nucleotide sequence ID" value="NZ_JBHSJL010000014.1"/>
</dbReference>
<comment type="subcellular location">
    <subcellularLocation>
        <location evidence="8">Cytoplasm</location>
    </subcellularLocation>
</comment>
<keyword evidence="3 8" id="KW-0235">DNA replication</keyword>
<evidence type="ECO:0000256" key="7">
    <source>
        <dbReference type="ARBA" id="ARBA00023125"/>
    </source>
</evidence>
<feature type="binding site" evidence="8">
    <location>
        <position position="186"/>
    </location>
    <ligand>
        <name>ATP</name>
        <dbReference type="ChEBI" id="CHEBI:30616"/>
    </ligand>
</feature>
<dbReference type="CDD" id="cd06571">
    <property type="entry name" value="Bac_DnaA_C"/>
    <property type="match status" value="1"/>
</dbReference>
<dbReference type="InterPro" id="IPR024633">
    <property type="entry name" value="DnaA_N_dom"/>
</dbReference>
<feature type="domain" description="AAA+ ATPase" evidence="13">
    <location>
        <begin position="171"/>
        <end position="305"/>
    </location>
</feature>
<organism evidence="15 16">
    <name type="scientific">Rubritalea tangerina</name>
    <dbReference type="NCBI Taxonomy" id="430798"/>
    <lineage>
        <taxon>Bacteria</taxon>
        <taxon>Pseudomonadati</taxon>
        <taxon>Verrucomicrobiota</taxon>
        <taxon>Verrucomicrobiia</taxon>
        <taxon>Verrucomicrobiales</taxon>
        <taxon>Rubritaleaceae</taxon>
        <taxon>Rubritalea</taxon>
    </lineage>
</organism>
<sequence length="475" mass="53102">MRELQSKPTTNDASENHTTTAGDQTIWRAVSTHLQELLSPDAYQRWFAGAECGEISQNEIRIAVPSDIHQVWIETNFMPELQAAVSKVLDPSVVAKVMVAGAEEAAADSSDEASGSEYEIKLPAADQANLEKKLKGVGLNPLFNFKRFVVGQNSEFAHAACTAVASGSAVSYNPLFIHGSSGLGKTHLMQAVGNRILSEKPNAKVVYLTSEKFTNEFIDAVKKGDLEKFRKKYRKADVLLIDDIQFLAGKERSQEEFFHTFNTLLDLQSQIVLTSDRPACEIKNFEPRLISRFESGLTVEMQSPRLETRVAILRKKMEDWDVKLSDDVIRFLAERIRSNVRRLEGALVRLATYASLGGTTIDIERAETLLRDILREEGSKQVSIDAIQKAVSEHFDIRLADMSSRRRPANIAFARQVAMYLSRKMTQASLMEIGDAFGGRDHGTVIHAVKKVEQRINKESMVRDTVDLLDAMLQR</sequence>
<dbReference type="Proteomes" id="UP001597389">
    <property type="component" value="Unassembled WGS sequence"/>
</dbReference>
<gene>
    <name evidence="8 15" type="primary">dnaA</name>
    <name evidence="15" type="ORF">ACFSW8_07015</name>
</gene>
<evidence type="ECO:0000256" key="2">
    <source>
        <dbReference type="ARBA" id="ARBA00022490"/>
    </source>
</evidence>
<feature type="binding site" evidence="8">
    <location>
        <position position="185"/>
    </location>
    <ligand>
        <name>ATP</name>
        <dbReference type="ChEBI" id="CHEBI:30616"/>
    </ligand>
</feature>
<feature type="binding site" evidence="8">
    <location>
        <position position="184"/>
    </location>
    <ligand>
        <name>ATP</name>
        <dbReference type="ChEBI" id="CHEBI:30616"/>
    </ligand>
</feature>
<evidence type="ECO:0000256" key="8">
    <source>
        <dbReference type="HAMAP-Rule" id="MF_00377"/>
    </source>
</evidence>
<keyword evidence="5 8" id="KW-0067">ATP-binding</keyword>
<dbReference type="NCBIfam" id="TIGR00362">
    <property type="entry name" value="DnaA"/>
    <property type="match status" value="1"/>
</dbReference>
<evidence type="ECO:0000256" key="9">
    <source>
        <dbReference type="NCBIfam" id="TIGR00362"/>
    </source>
</evidence>
<dbReference type="InterPro" id="IPR010921">
    <property type="entry name" value="Trp_repressor/repl_initiator"/>
</dbReference>
<evidence type="ECO:0000313" key="16">
    <source>
        <dbReference type="Proteomes" id="UP001597389"/>
    </source>
</evidence>
<feature type="binding site" evidence="8">
    <location>
        <position position="182"/>
    </location>
    <ligand>
        <name>ATP</name>
        <dbReference type="ChEBI" id="CHEBI:30616"/>
    </ligand>
</feature>
<dbReference type="SMART" id="SM00760">
    <property type="entry name" value="Bac_DnaA_C"/>
    <property type="match status" value="1"/>
</dbReference>
<dbReference type="HAMAP" id="MF_00377">
    <property type="entry name" value="DnaA_bact"/>
    <property type="match status" value="1"/>
</dbReference>
<dbReference type="InterPro" id="IPR003593">
    <property type="entry name" value="AAA+_ATPase"/>
</dbReference>
<dbReference type="SMART" id="SM00382">
    <property type="entry name" value="AAA"/>
    <property type="match status" value="1"/>
</dbReference>
<evidence type="ECO:0000256" key="3">
    <source>
        <dbReference type="ARBA" id="ARBA00022705"/>
    </source>
</evidence>
<dbReference type="Pfam" id="PF08299">
    <property type="entry name" value="Bac_DnaA_C"/>
    <property type="match status" value="1"/>
</dbReference>
<keyword evidence="6 8" id="KW-0446">Lipid-binding</keyword>
<reference evidence="16" key="1">
    <citation type="journal article" date="2019" name="Int. J. Syst. Evol. Microbiol.">
        <title>The Global Catalogue of Microorganisms (GCM) 10K type strain sequencing project: providing services to taxonomists for standard genome sequencing and annotation.</title>
        <authorList>
            <consortium name="The Broad Institute Genomics Platform"/>
            <consortium name="The Broad Institute Genome Sequencing Center for Infectious Disease"/>
            <person name="Wu L."/>
            <person name="Ma J."/>
        </authorList>
    </citation>
    <scope>NUCLEOTIDE SEQUENCE [LARGE SCALE GENOMIC DNA]</scope>
    <source>
        <strain evidence="16">CCUG 57942</strain>
    </source>
</reference>
<evidence type="ECO:0000256" key="11">
    <source>
        <dbReference type="RuleBase" id="RU004227"/>
    </source>
</evidence>
<comment type="domain">
    <text evidence="8">Domain I is involved in oligomerization and binding regulators, domain II is flexibile and of varying length in different bacteria, domain III forms the AAA+ region, while domain IV binds dsDNA.</text>
</comment>
<dbReference type="InterPro" id="IPR013159">
    <property type="entry name" value="DnaA_C"/>
</dbReference>
<dbReference type="SUPFAM" id="SSF48295">
    <property type="entry name" value="TrpR-like"/>
    <property type="match status" value="1"/>
</dbReference>
<feature type="region of interest" description="Domain III, AAA+ region" evidence="8">
    <location>
        <begin position="138"/>
        <end position="354"/>
    </location>
</feature>
<dbReference type="CDD" id="cd00009">
    <property type="entry name" value="AAA"/>
    <property type="match status" value="1"/>
</dbReference>
<dbReference type="InterPro" id="IPR020591">
    <property type="entry name" value="Chromosome_initiator_DnaA-like"/>
</dbReference>
<evidence type="ECO:0000259" key="14">
    <source>
        <dbReference type="SMART" id="SM00760"/>
    </source>
</evidence>
<feature type="domain" description="Chromosomal replication initiator DnaA C-terminal" evidence="14">
    <location>
        <begin position="383"/>
        <end position="452"/>
    </location>
</feature>
<comment type="caution">
    <text evidence="8">Lacks conserved residue(s) required for the propagation of feature annotation.</text>
</comment>
<dbReference type="SUPFAM" id="SSF52540">
    <property type="entry name" value="P-loop containing nucleoside triphosphate hydrolases"/>
    <property type="match status" value="1"/>
</dbReference>
<dbReference type="EMBL" id="JBHUJB010000031">
    <property type="protein sequence ID" value="MFD2158643.1"/>
    <property type="molecule type" value="Genomic_DNA"/>
</dbReference>
<evidence type="ECO:0000256" key="6">
    <source>
        <dbReference type="ARBA" id="ARBA00023121"/>
    </source>
</evidence>
<name>A0ABW4Z9N0_9BACT</name>
<dbReference type="Gene3D" id="1.10.8.60">
    <property type="match status" value="1"/>
</dbReference>
<keyword evidence="7 8" id="KW-0238">DNA-binding</keyword>
<dbReference type="PRINTS" id="PR00051">
    <property type="entry name" value="DNAA"/>
</dbReference>
<dbReference type="InterPro" id="IPR013317">
    <property type="entry name" value="DnaA_dom"/>
</dbReference>
<evidence type="ECO:0000256" key="12">
    <source>
        <dbReference type="SAM" id="MobiDB-lite"/>
    </source>
</evidence>
<comment type="subunit">
    <text evidence="8">Oligomerizes as a right-handed, spiral filament on DNA at oriC.</text>
</comment>
<keyword evidence="2 8" id="KW-0963">Cytoplasm</keyword>
<feature type="region of interest" description="Disordered" evidence="12">
    <location>
        <begin position="1"/>
        <end position="23"/>
    </location>
</feature>
<dbReference type="InterPro" id="IPR001957">
    <property type="entry name" value="Chromosome_initiator_DnaA"/>
</dbReference>
<dbReference type="Gene3D" id="3.40.50.300">
    <property type="entry name" value="P-loop containing nucleotide triphosphate hydrolases"/>
    <property type="match status" value="1"/>
</dbReference>
<dbReference type="Pfam" id="PF00308">
    <property type="entry name" value="Bac_DnaA"/>
    <property type="match status" value="1"/>
</dbReference>
<evidence type="ECO:0000256" key="1">
    <source>
        <dbReference type="ARBA" id="ARBA00006583"/>
    </source>
</evidence>
<dbReference type="InterPro" id="IPR038454">
    <property type="entry name" value="DnaA_N_sf"/>
</dbReference>